<dbReference type="Pfam" id="PF05229">
    <property type="entry name" value="SCPU"/>
    <property type="match status" value="2"/>
</dbReference>
<keyword evidence="4" id="KW-1185">Reference proteome</keyword>
<reference evidence="3 4" key="1">
    <citation type="journal article" date="2024" name="Curr. Microbiol.">
        <title>Luteibacter sahnii sp. nov., A Novel Yellow-Colored Xanthomonadin Pigment Producing Probiotic Bacterium from Healthy Rice Seed Microbiome.</title>
        <authorList>
            <person name="Jaiswal G."/>
            <person name="Rana R."/>
            <person name="Nayak P.K."/>
            <person name="Chouhan R."/>
            <person name="Gandhi S.G."/>
            <person name="Patel H.K."/>
            <person name="Patil P.B."/>
        </authorList>
    </citation>
    <scope>NUCLEOTIDE SEQUENCE [LARGE SCALE GENOMIC DNA]</scope>
    <source>
        <strain evidence="3 4">PPL201</strain>
    </source>
</reference>
<dbReference type="SMART" id="SM00972">
    <property type="entry name" value="SCPU"/>
    <property type="match status" value="2"/>
</dbReference>
<dbReference type="PANTHER" id="PTHR37089:SF4">
    <property type="entry name" value="EXPORTED PROTEIN"/>
    <property type="match status" value="1"/>
</dbReference>
<proteinExistence type="predicted"/>
<keyword evidence="1" id="KW-0732">Signal</keyword>
<keyword evidence="3" id="KW-0167">Capsid protein</keyword>
<evidence type="ECO:0000259" key="2">
    <source>
        <dbReference type="Pfam" id="PF05229"/>
    </source>
</evidence>
<comment type="caution">
    <text evidence="3">The sequence shown here is derived from an EMBL/GenBank/DDBJ whole genome shotgun (WGS) entry which is preliminary data.</text>
</comment>
<protein>
    <submittedName>
        <fullName evidence="3">Spore coat protein U domain-containing protein</fullName>
    </submittedName>
</protein>
<dbReference type="InterPro" id="IPR053167">
    <property type="entry name" value="Spore_coat_component"/>
</dbReference>
<sequence>MKWLALIVLLLGALACAPRAQATTTCSITSVTALALGPVDPTGSFVDASATLNYQCTYSGLLGSLYGTFVTACASVSADDQGSFAPRTVVNASNDRMAYQVYQDAGRTTIWGTLGNASYPPRVWNTSIGILSNGAQVTGSLNVYGRVPAGQSTLSPGSYAGSLSTSLTYSYNEALLSIGTPPAACNGGGTGGPLTAAGPTMNVTASVAARCTFGTATDLLFGNVPGLLTVATDQTSLLRVTCTNRAPFQLGLDNGANASGAQRRMGSAGQYVNYELYRDSARTQRWGNTLNSDTYAGTGSGSEQTVTVYGRVPPQAAAMAGTYSDLITVTVTY</sequence>
<dbReference type="Proteomes" id="UP001528850">
    <property type="component" value="Unassembled WGS sequence"/>
</dbReference>
<feature type="signal peptide" evidence="1">
    <location>
        <begin position="1"/>
        <end position="22"/>
    </location>
</feature>
<dbReference type="InterPro" id="IPR007893">
    <property type="entry name" value="Spore_coat_U/FanG"/>
</dbReference>
<evidence type="ECO:0000313" key="4">
    <source>
        <dbReference type="Proteomes" id="UP001528850"/>
    </source>
</evidence>
<feature type="domain" description="Spore coat protein U/FanG" evidence="2">
    <location>
        <begin position="200"/>
        <end position="330"/>
    </location>
</feature>
<dbReference type="PROSITE" id="PS51257">
    <property type="entry name" value="PROKAR_LIPOPROTEIN"/>
    <property type="match status" value="1"/>
</dbReference>
<feature type="domain" description="Spore coat protein U/FanG" evidence="2">
    <location>
        <begin position="20"/>
        <end position="163"/>
    </location>
</feature>
<dbReference type="PANTHER" id="PTHR37089">
    <property type="entry name" value="PROTEIN U-RELATED"/>
    <property type="match status" value="1"/>
</dbReference>
<accession>A0ABT6BDC2</accession>
<name>A0ABT6BDC2_9GAMM</name>
<evidence type="ECO:0000313" key="3">
    <source>
        <dbReference type="EMBL" id="MDF4026153.1"/>
    </source>
</evidence>
<dbReference type="EMBL" id="JARJJS010000004">
    <property type="protein sequence ID" value="MDF4026153.1"/>
    <property type="molecule type" value="Genomic_DNA"/>
</dbReference>
<gene>
    <name evidence="3" type="ORF">P3W24_14350</name>
</gene>
<evidence type="ECO:0000256" key="1">
    <source>
        <dbReference type="SAM" id="SignalP"/>
    </source>
</evidence>
<feature type="chain" id="PRO_5046704847" evidence="1">
    <location>
        <begin position="23"/>
        <end position="333"/>
    </location>
</feature>
<keyword evidence="3" id="KW-0946">Virion</keyword>
<organism evidence="3 4">
    <name type="scientific">Luteibacter sahnii</name>
    <dbReference type="NCBI Taxonomy" id="3021977"/>
    <lineage>
        <taxon>Bacteria</taxon>
        <taxon>Pseudomonadati</taxon>
        <taxon>Pseudomonadota</taxon>
        <taxon>Gammaproteobacteria</taxon>
        <taxon>Lysobacterales</taxon>
        <taxon>Rhodanobacteraceae</taxon>
        <taxon>Luteibacter</taxon>
    </lineage>
</organism>